<evidence type="ECO:0008006" key="4">
    <source>
        <dbReference type="Google" id="ProtNLM"/>
    </source>
</evidence>
<protein>
    <recommendedName>
        <fullName evidence="4">Secreted protein</fullName>
    </recommendedName>
</protein>
<name>A0A087GAP2_ARAAL</name>
<reference evidence="3" key="1">
    <citation type="journal article" date="2015" name="Nat. Plants">
        <title>Genome expansion of Arabis alpina linked with retrotransposition and reduced symmetric DNA methylation.</title>
        <authorList>
            <person name="Willing E.M."/>
            <person name="Rawat V."/>
            <person name="Mandakova T."/>
            <person name="Maumus F."/>
            <person name="James G.V."/>
            <person name="Nordstroem K.J."/>
            <person name="Becker C."/>
            <person name="Warthmann N."/>
            <person name="Chica C."/>
            <person name="Szarzynska B."/>
            <person name="Zytnicki M."/>
            <person name="Albani M.C."/>
            <person name="Kiefer C."/>
            <person name="Bergonzi S."/>
            <person name="Castaings L."/>
            <person name="Mateos J.L."/>
            <person name="Berns M.C."/>
            <person name="Bujdoso N."/>
            <person name="Piofczyk T."/>
            <person name="de Lorenzo L."/>
            <person name="Barrero-Sicilia C."/>
            <person name="Mateos I."/>
            <person name="Piednoel M."/>
            <person name="Hagmann J."/>
            <person name="Chen-Min-Tao R."/>
            <person name="Iglesias-Fernandez R."/>
            <person name="Schuster S.C."/>
            <person name="Alonso-Blanco C."/>
            <person name="Roudier F."/>
            <person name="Carbonero P."/>
            <person name="Paz-Ares J."/>
            <person name="Davis S.J."/>
            <person name="Pecinka A."/>
            <person name="Quesneville H."/>
            <person name="Colot V."/>
            <person name="Lysak M.A."/>
            <person name="Weigel D."/>
            <person name="Coupland G."/>
            <person name="Schneeberger K."/>
        </authorList>
    </citation>
    <scope>NUCLEOTIDE SEQUENCE [LARGE SCALE GENOMIC DNA]</scope>
    <source>
        <strain evidence="3">cv. Pajares</strain>
    </source>
</reference>
<dbReference type="AlphaFoldDB" id="A0A087GAP2"/>
<dbReference type="Gramene" id="KFK26944">
    <property type="protein sequence ID" value="KFK26944"/>
    <property type="gene ID" value="AALP_AA8G314100"/>
</dbReference>
<evidence type="ECO:0000256" key="1">
    <source>
        <dbReference type="SAM" id="SignalP"/>
    </source>
</evidence>
<accession>A0A087GAP2</accession>
<keyword evidence="3" id="KW-1185">Reference proteome</keyword>
<proteinExistence type="predicted"/>
<dbReference type="EMBL" id="CM002876">
    <property type="protein sequence ID" value="KFK26944.1"/>
    <property type="molecule type" value="Genomic_DNA"/>
</dbReference>
<evidence type="ECO:0000313" key="2">
    <source>
        <dbReference type="EMBL" id="KFK26944.1"/>
    </source>
</evidence>
<feature type="chain" id="PRO_5001821801" description="Secreted protein" evidence="1">
    <location>
        <begin position="22"/>
        <end position="165"/>
    </location>
</feature>
<feature type="signal peptide" evidence="1">
    <location>
        <begin position="1"/>
        <end position="21"/>
    </location>
</feature>
<evidence type="ECO:0000313" key="3">
    <source>
        <dbReference type="Proteomes" id="UP000029120"/>
    </source>
</evidence>
<gene>
    <name evidence="2" type="ordered locus">AALP_Aa8g314100</name>
</gene>
<organism evidence="2 3">
    <name type="scientific">Arabis alpina</name>
    <name type="common">Alpine rock-cress</name>
    <dbReference type="NCBI Taxonomy" id="50452"/>
    <lineage>
        <taxon>Eukaryota</taxon>
        <taxon>Viridiplantae</taxon>
        <taxon>Streptophyta</taxon>
        <taxon>Embryophyta</taxon>
        <taxon>Tracheophyta</taxon>
        <taxon>Spermatophyta</taxon>
        <taxon>Magnoliopsida</taxon>
        <taxon>eudicotyledons</taxon>
        <taxon>Gunneridae</taxon>
        <taxon>Pentapetalae</taxon>
        <taxon>rosids</taxon>
        <taxon>malvids</taxon>
        <taxon>Brassicales</taxon>
        <taxon>Brassicaceae</taxon>
        <taxon>Arabideae</taxon>
        <taxon>Arabis</taxon>
    </lineage>
</organism>
<keyword evidence="1" id="KW-0732">Signal</keyword>
<dbReference type="Proteomes" id="UP000029120">
    <property type="component" value="Chromosome 8"/>
</dbReference>
<sequence length="165" mass="18420">MYSSLLFLGVSLFALLRALTAGCSPYRTWVQICHENISNRVSSMVFRKLELHSWFKSIAITSSLRHFSFPPWKLVSSFSWMKRVNREPHVSALDSLSLGRPYFGYGVVNKDTHMKTLSQASAFHRQVPSTLVADALAIKAAVIAVPIAGFRAITSCSLSLSCHVW</sequence>